<keyword evidence="10 12" id="KW-0482">Metalloprotease</keyword>
<keyword evidence="8 12" id="KW-0862">Zinc</keyword>
<feature type="compositionally biased region" description="Polar residues" evidence="13">
    <location>
        <begin position="288"/>
        <end position="299"/>
    </location>
</feature>
<evidence type="ECO:0000256" key="7">
    <source>
        <dbReference type="ARBA" id="ARBA00022801"/>
    </source>
</evidence>
<evidence type="ECO:0000256" key="9">
    <source>
        <dbReference type="ARBA" id="ARBA00022989"/>
    </source>
</evidence>
<feature type="transmembrane region" description="Helical" evidence="12">
    <location>
        <begin position="29"/>
        <end position="46"/>
    </location>
</feature>
<dbReference type="Pfam" id="PF01435">
    <property type="entry name" value="Peptidase_M48"/>
    <property type="match status" value="1"/>
</dbReference>
<evidence type="ECO:0000256" key="13">
    <source>
        <dbReference type="SAM" id="MobiDB-lite"/>
    </source>
</evidence>
<keyword evidence="7 12" id="KW-0378">Hydrolase</keyword>
<evidence type="ECO:0000256" key="2">
    <source>
        <dbReference type="ARBA" id="ARBA00009779"/>
    </source>
</evidence>
<dbReference type="NCBIfam" id="NF002363">
    <property type="entry name" value="PRK01345.1"/>
    <property type="match status" value="1"/>
</dbReference>
<dbReference type="Proteomes" id="UP000766336">
    <property type="component" value="Unassembled WGS sequence"/>
</dbReference>
<dbReference type="InterPro" id="IPR050083">
    <property type="entry name" value="HtpX_protease"/>
</dbReference>
<dbReference type="PANTHER" id="PTHR43221">
    <property type="entry name" value="PROTEASE HTPX"/>
    <property type="match status" value="1"/>
</dbReference>
<feature type="binding site" evidence="12">
    <location>
        <position position="128"/>
    </location>
    <ligand>
        <name>Zn(2+)</name>
        <dbReference type="ChEBI" id="CHEBI:29105"/>
        <note>catalytic</note>
    </ligand>
</feature>
<dbReference type="EC" id="3.4.24.-" evidence="12"/>
<protein>
    <recommendedName>
        <fullName evidence="12">Protease HtpX homolog</fullName>
        <ecNumber evidence="12">3.4.24.-</ecNumber>
    </recommendedName>
</protein>
<evidence type="ECO:0000256" key="3">
    <source>
        <dbReference type="ARBA" id="ARBA00022475"/>
    </source>
</evidence>
<feature type="transmembrane region" description="Helical" evidence="12">
    <location>
        <begin position="139"/>
        <end position="162"/>
    </location>
</feature>
<feature type="domain" description="Peptidase M48" evidence="14">
    <location>
        <begin position="61"/>
        <end position="277"/>
    </location>
</feature>
<name>A0ABS5QFZ8_9PROT</name>
<reference evidence="15 16" key="1">
    <citation type="submission" date="2021-05" db="EMBL/GenBank/DDBJ databases">
        <title>Roseococcus sp. XZZS9, whole genome shotgun sequencing project.</title>
        <authorList>
            <person name="Zhao G."/>
            <person name="Shen L."/>
        </authorList>
    </citation>
    <scope>NUCLEOTIDE SEQUENCE [LARGE SCALE GENOMIC DNA]</scope>
    <source>
        <strain evidence="15 16">XZZS9</strain>
    </source>
</reference>
<evidence type="ECO:0000313" key="15">
    <source>
        <dbReference type="EMBL" id="MBS7812586.1"/>
    </source>
</evidence>
<evidence type="ECO:0000256" key="10">
    <source>
        <dbReference type="ARBA" id="ARBA00023049"/>
    </source>
</evidence>
<gene>
    <name evidence="12 15" type="primary">htpX</name>
    <name evidence="15" type="ORF">KHU32_16670</name>
</gene>
<keyword evidence="4 12" id="KW-0645">Protease</keyword>
<dbReference type="RefSeq" id="WP_213671281.1">
    <property type="nucleotide sequence ID" value="NZ_JAHCDA010000003.1"/>
</dbReference>
<evidence type="ECO:0000259" key="14">
    <source>
        <dbReference type="Pfam" id="PF01435"/>
    </source>
</evidence>
<feature type="region of interest" description="Disordered" evidence="13">
    <location>
        <begin position="279"/>
        <end position="315"/>
    </location>
</feature>
<dbReference type="InterPro" id="IPR001915">
    <property type="entry name" value="Peptidase_M48"/>
</dbReference>
<dbReference type="InterPro" id="IPR022919">
    <property type="entry name" value="Pept_M48_protease_HtpX"/>
</dbReference>
<evidence type="ECO:0000256" key="5">
    <source>
        <dbReference type="ARBA" id="ARBA00022692"/>
    </source>
</evidence>
<evidence type="ECO:0000256" key="12">
    <source>
        <dbReference type="HAMAP-Rule" id="MF_00188"/>
    </source>
</evidence>
<keyword evidence="9 12" id="KW-1133">Transmembrane helix</keyword>
<keyword evidence="3 12" id="KW-1003">Cell membrane</keyword>
<dbReference type="HAMAP" id="MF_00188">
    <property type="entry name" value="Pept_M48_protease_HtpX"/>
    <property type="match status" value="1"/>
</dbReference>
<feature type="active site" evidence="12">
    <location>
        <position position="129"/>
    </location>
</feature>
<keyword evidence="5 12" id="KW-0812">Transmembrane</keyword>
<dbReference type="CDD" id="cd07336">
    <property type="entry name" value="M48B_HtpX_like"/>
    <property type="match status" value="1"/>
</dbReference>
<keyword evidence="16" id="KW-1185">Reference proteome</keyword>
<dbReference type="NCBIfam" id="NF002826">
    <property type="entry name" value="PRK03001.1"/>
    <property type="match status" value="1"/>
</dbReference>
<keyword evidence="11 12" id="KW-0472">Membrane</keyword>
<keyword evidence="6 12" id="KW-0479">Metal-binding</keyword>
<dbReference type="GO" id="GO:0008237">
    <property type="term" value="F:metallopeptidase activity"/>
    <property type="evidence" value="ECO:0007669"/>
    <property type="project" value="UniProtKB-KW"/>
</dbReference>
<comment type="subcellular location">
    <subcellularLocation>
        <location evidence="1 12">Cell membrane</location>
        <topology evidence="1 12">Multi-pass membrane protein</topology>
    </subcellularLocation>
</comment>
<evidence type="ECO:0000256" key="8">
    <source>
        <dbReference type="ARBA" id="ARBA00022833"/>
    </source>
</evidence>
<evidence type="ECO:0000256" key="1">
    <source>
        <dbReference type="ARBA" id="ARBA00004651"/>
    </source>
</evidence>
<evidence type="ECO:0000256" key="6">
    <source>
        <dbReference type="ARBA" id="ARBA00022723"/>
    </source>
</evidence>
<comment type="cofactor">
    <cofactor evidence="12">
        <name>Zn(2+)</name>
        <dbReference type="ChEBI" id="CHEBI:29105"/>
    </cofactor>
    <text evidence="12">Binds 1 zinc ion per subunit.</text>
</comment>
<comment type="caution">
    <text evidence="15">The sequence shown here is derived from an EMBL/GenBank/DDBJ whole genome shotgun (WGS) entry which is preliminary data.</text>
</comment>
<comment type="similarity">
    <text evidence="2 12">Belongs to the peptidase M48B family.</text>
</comment>
<dbReference type="PANTHER" id="PTHR43221:SF1">
    <property type="entry name" value="PROTEASE HTPX"/>
    <property type="match status" value="1"/>
</dbReference>
<dbReference type="EMBL" id="JAHCDA010000003">
    <property type="protein sequence ID" value="MBS7812586.1"/>
    <property type="molecule type" value="Genomic_DNA"/>
</dbReference>
<feature type="binding site" evidence="12">
    <location>
        <position position="132"/>
    </location>
    <ligand>
        <name>Zn(2+)</name>
        <dbReference type="ChEBI" id="CHEBI:29105"/>
        <note>catalytic</note>
    </ligand>
</feature>
<evidence type="ECO:0000256" key="4">
    <source>
        <dbReference type="ARBA" id="ARBA00022670"/>
    </source>
</evidence>
<proteinExistence type="inferred from homology"/>
<sequence length="315" mass="33281">MVRTFILLAGLTALFVAIGYMLGGSGGALIALVIAGGMNLFAWWGSDGVVLRMHNAQPVTPAEAPQLYRMVEGLAARAGLPMPALYVIHEDQPNAFATGRNPQRGAVAVNTGLLDLMTEQEVAGVVAHELAHIKHRDTLIMAVTATLAGAIGFMTQFGGMMARGRGDQRGNNPMGMIGLLLMMILGPMAAALVQMAISRAREYEADAEGARICGDPTWLANGLAKLERGKVGRVNETAEANPASAHMFIINPLSGLRLDRLFSTHPPTEERIARLMAMTGPGRPSPQLPSAQMPSTTKGASPWQAPGTGKSNPWA</sequence>
<organism evidence="15 16">
    <name type="scientific">Roseococcus pinisoli</name>
    <dbReference type="NCBI Taxonomy" id="2835040"/>
    <lineage>
        <taxon>Bacteria</taxon>
        <taxon>Pseudomonadati</taxon>
        <taxon>Pseudomonadota</taxon>
        <taxon>Alphaproteobacteria</taxon>
        <taxon>Acetobacterales</taxon>
        <taxon>Roseomonadaceae</taxon>
        <taxon>Roseococcus</taxon>
    </lineage>
</organism>
<evidence type="ECO:0000313" key="16">
    <source>
        <dbReference type="Proteomes" id="UP000766336"/>
    </source>
</evidence>
<accession>A0ABS5QFZ8</accession>
<evidence type="ECO:0000256" key="11">
    <source>
        <dbReference type="ARBA" id="ARBA00023136"/>
    </source>
</evidence>
<dbReference type="Gene3D" id="3.30.2010.10">
    <property type="entry name" value="Metalloproteases ('zincins'), catalytic domain"/>
    <property type="match status" value="1"/>
</dbReference>
<feature type="transmembrane region" description="Helical" evidence="12">
    <location>
        <begin position="174"/>
        <end position="193"/>
    </location>
</feature>
<feature type="binding site" evidence="12">
    <location>
        <position position="202"/>
    </location>
    <ligand>
        <name>Zn(2+)</name>
        <dbReference type="ChEBI" id="CHEBI:29105"/>
        <note>catalytic</note>
    </ligand>
</feature>